<dbReference type="SMART" id="SM00108">
    <property type="entry name" value="B_lectin"/>
    <property type="match status" value="1"/>
</dbReference>
<keyword evidence="2" id="KW-1015">Disulfide bond</keyword>
<protein>
    <submittedName>
        <fullName evidence="6">S-locus glycoprotein</fullName>
    </submittedName>
</protein>
<dbReference type="InterPro" id="IPR000858">
    <property type="entry name" value="S_locus_glycoprot_dom"/>
</dbReference>
<dbReference type="Pfam" id="PF01453">
    <property type="entry name" value="B_lectin"/>
    <property type="match status" value="1"/>
</dbReference>
<sequence length="322" mass="35974">MGIDILSLVFTTFFLTIIFSKVSNALDMISPSDSLTDGMTLVSNDGSFELGFFTQGSSKNRMTPITDSTGLLKTETTGKVVLQAQNRTTVWSVNSTGGVGVRNPTLQLLNSGNLVVKDDIGDSENYWWQSFDYLTDTLLPGMKFGWDLRIGLSRRLAAWKNADDPSPGDLTYGIELQGNLEMVIQKGSVKYVRSGLWNGEGFTGSIYFRNNPFYTYDFIWNEEEVYYINFLKNKSVMSSVVLEQTGGERRRYTWNPETQAWQMYSVHPNNNCDTYGRCGPNGTYKGENEDLELEVFELGTISRATDGFSSNNKLGQGGDTSK</sequence>
<evidence type="ECO:0000313" key="6">
    <source>
        <dbReference type="EMBL" id="OMO89653.1"/>
    </source>
</evidence>
<evidence type="ECO:0000256" key="4">
    <source>
        <dbReference type="SAM" id="SignalP"/>
    </source>
</evidence>
<dbReference type="PROSITE" id="PS50927">
    <property type="entry name" value="BULB_LECTIN"/>
    <property type="match status" value="1"/>
</dbReference>
<evidence type="ECO:0000256" key="3">
    <source>
        <dbReference type="ARBA" id="ARBA00023180"/>
    </source>
</evidence>
<dbReference type="Proteomes" id="UP000187203">
    <property type="component" value="Unassembled WGS sequence"/>
</dbReference>
<keyword evidence="3" id="KW-0325">Glycoprotein</keyword>
<dbReference type="STRING" id="93759.A0A1R3J4A2"/>
<evidence type="ECO:0000256" key="2">
    <source>
        <dbReference type="ARBA" id="ARBA00023157"/>
    </source>
</evidence>
<dbReference type="AlphaFoldDB" id="A0A1R3J4A2"/>
<dbReference type="SUPFAM" id="SSF51110">
    <property type="entry name" value="alpha-D-mannose-specific plant lectins"/>
    <property type="match status" value="1"/>
</dbReference>
<evidence type="ECO:0000313" key="7">
    <source>
        <dbReference type="Proteomes" id="UP000187203"/>
    </source>
</evidence>
<dbReference type="Pfam" id="PF00954">
    <property type="entry name" value="S_locus_glycop"/>
    <property type="match status" value="1"/>
</dbReference>
<dbReference type="InterPro" id="IPR036426">
    <property type="entry name" value="Bulb-type_lectin_dom_sf"/>
</dbReference>
<evidence type="ECO:0000256" key="1">
    <source>
        <dbReference type="ARBA" id="ARBA00022729"/>
    </source>
</evidence>
<dbReference type="PANTHER" id="PTHR32444">
    <property type="entry name" value="BULB-TYPE LECTIN DOMAIN-CONTAINING PROTEIN"/>
    <property type="match status" value="1"/>
</dbReference>
<dbReference type="GO" id="GO:0048544">
    <property type="term" value="P:recognition of pollen"/>
    <property type="evidence" value="ECO:0007669"/>
    <property type="project" value="InterPro"/>
</dbReference>
<feature type="domain" description="Bulb-type lectin" evidence="5">
    <location>
        <begin position="14"/>
        <end position="129"/>
    </location>
</feature>
<feature type="chain" id="PRO_5012119362" evidence="4">
    <location>
        <begin position="26"/>
        <end position="322"/>
    </location>
</feature>
<dbReference type="OrthoDB" id="1936886at2759"/>
<feature type="signal peptide" evidence="4">
    <location>
        <begin position="1"/>
        <end position="25"/>
    </location>
</feature>
<accession>A0A1R3J4A2</accession>
<name>A0A1R3J4A2_9ROSI</name>
<proteinExistence type="predicted"/>
<gene>
    <name evidence="6" type="ORF">COLO4_19644</name>
</gene>
<dbReference type="EMBL" id="AWUE01016709">
    <property type="protein sequence ID" value="OMO89653.1"/>
    <property type="molecule type" value="Genomic_DNA"/>
</dbReference>
<dbReference type="PANTHER" id="PTHR32444:SF234">
    <property type="entry name" value="RECEPTOR-LIKE SERINE_THREONINE-PROTEIN KINASE"/>
    <property type="match status" value="1"/>
</dbReference>
<keyword evidence="1 4" id="KW-0732">Signal</keyword>
<comment type="caution">
    <text evidence="6">The sequence shown here is derived from an EMBL/GenBank/DDBJ whole genome shotgun (WGS) entry which is preliminary data.</text>
</comment>
<dbReference type="Gene3D" id="2.90.10.10">
    <property type="entry name" value="Bulb-type lectin domain"/>
    <property type="match status" value="1"/>
</dbReference>
<keyword evidence="7" id="KW-1185">Reference proteome</keyword>
<organism evidence="6 7">
    <name type="scientific">Corchorus olitorius</name>
    <dbReference type="NCBI Taxonomy" id="93759"/>
    <lineage>
        <taxon>Eukaryota</taxon>
        <taxon>Viridiplantae</taxon>
        <taxon>Streptophyta</taxon>
        <taxon>Embryophyta</taxon>
        <taxon>Tracheophyta</taxon>
        <taxon>Spermatophyta</taxon>
        <taxon>Magnoliopsida</taxon>
        <taxon>eudicotyledons</taxon>
        <taxon>Gunneridae</taxon>
        <taxon>Pentapetalae</taxon>
        <taxon>rosids</taxon>
        <taxon>malvids</taxon>
        <taxon>Malvales</taxon>
        <taxon>Malvaceae</taxon>
        <taxon>Grewioideae</taxon>
        <taxon>Apeibeae</taxon>
        <taxon>Corchorus</taxon>
    </lineage>
</organism>
<evidence type="ECO:0000259" key="5">
    <source>
        <dbReference type="PROSITE" id="PS50927"/>
    </source>
</evidence>
<reference evidence="7" key="1">
    <citation type="submission" date="2013-09" db="EMBL/GenBank/DDBJ databases">
        <title>Corchorus olitorius genome sequencing.</title>
        <authorList>
            <person name="Alam M."/>
            <person name="Haque M.S."/>
            <person name="Islam M.S."/>
            <person name="Emdad E.M."/>
            <person name="Islam M.M."/>
            <person name="Ahmed B."/>
            <person name="Halim A."/>
            <person name="Hossen Q.M.M."/>
            <person name="Hossain M.Z."/>
            <person name="Ahmed R."/>
            <person name="Khan M.M."/>
            <person name="Islam R."/>
            <person name="Rashid M.M."/>
            <person name="Khan S.A."/>
            <person name="Rahman M.S."/>
            <person name="Alam M."/>
            <person name="Yahiya A.S."/>
            <person name="Khan M.S."/>
            <person name="Azam M.S."/>
            <person name="Haque T."/>
            <person name="Lashkar M.Z.H."/>
            <person name="Akhand A.I."/>
            <person name="Morshed G."/>
            <person name="Roy S."/>
            <person name="Uddin K.S."/>
            <person name="Rabeya T."/>
            <person name="Hossain A.S."/>
            <person name="Chowdhury A."/>
            <person name="Snigdha A.R."/>
            <person name="Mortoza M.S."/>
            <person name="Matin S.A."/>
            <person name="Hoque S.M.E."/>
            <person name="Islam M.K."/>
            <person name="Roy D.K."/>
            <person name="Haider R."/>
            <person name="Moosa M.M."/>
            <person name="Elias S.M."/>
            <person name="Hasan A.M."/>
            <person name="Jahan S."/>
            <person name="Shafiuddin M."/>
            <person name="Mahmood N."/>
            <person name="Shommy N.S."/>
        </authorList>
    </citation>
    <scope>NUCLEOTIDE SEQUENCE [LARGE SCALE GENOMIC DNA]</scope>
    <source>
        <strain evidence="7">cv. O-4</strain>
    </source>
</reference>
<dbReference type="InterPro" id="IPR001480">
    <property type="entry name" value="Bulb-type_lectin_dom"/>
</dbReference>